<accession>A0ABT0P745</accession>
<dbReference type="PANTHER" id="PTHR11645">
    <property type="entry name" value="PYRROLINE-5-CARBOXYLATE REDUCTASE"/>
    <property type="match status" value="1"/>
</dbReference>
<comment type="caution">
    <text evidence="3">The sequence shown here is derived from an EMBL/GenBank/DDBJ whole genome shotgun (WGS) entry which is preliminary data.</text>
</comment>
<organism evidence="3 4">
    <name type="scientific">Bartonella bilalgolemii</name>
    <dbReference type="NCBI Taxonomy" id="2942911"/>
    <lineage>
        <taxon>Bacteria</taxon>
        <taxon>Pseudomonadati</taxon>
        <taxon>Pseudomonadota</taxon>
        <taxon>Alphaproteobacteria</taxon>
        <taxon>Hyphomicrobiales</taxon>
        <taxon>Bartonellaceae</taxon>
        <taxon>Bartonella</taxon>
    </lineage>
</organism>
<dbReference type="EMBL" id="JAMCOF010000002">
    <property type="protein sequence ID" value="MCL6229288.1"/>
    <property type="molecule type" value="Genomic_DNA"/>
</dbReference>
<protein>
    <submittedName>
        <fullName evidence="3">Pyrroline-5-carboxylate reductase</fullName>
    </submittedName>
</protein>
<name>A0ABT0P745_9HYPH</name>
<dbReference type="Pfam" id="PF03807">
    <property type="entry name" value="F420_oxidored"/>
    <property type="match status" value="1"/>
</dbReference>
<keyword evidence="4" id="KW-1185">Reference proteome</keyword>
<evidence type="ECO:0000313" key="3">
    <source>
        <dbReference type="EMBL" id="MCL6229288.1"/>
    </source>
</evidence>
<evidence type="ECO:0000259" key="2">
    <source>
        <dbReference type="Pfam" id="PF03807"/>
    </source>
</evidence>
<dbReference type="Gene3D" id="3.40.50.720">
    <property type="entry name" value="NAD(P)-binding Rossmann-like Domain"/>
    <property type="match status" value="1"/>
</dbReference>
<gene>
    <name evidence="3" type="ORF">M4Z11_01450</name>
</gene>
<dbReference type="InterPro" id="IPR036291">
    <property type="entry name" value="NAD(P)-bd_dom_sf"/>
</dbReference>
<proteinExistence type="inferred from homology"/>
<dbReference type="NCBIfam" id="NF005063">
    <property type="entry name" value="PRK06476.1"/>
    <property type="match status" value="1"/>
</dbReference>
<evidence type="ECO:0000313" key="4">
    <source>
        <dbReference type="Proteomes" id="UP001523003"/>
    </source>
</evidence>
<evidence type="ECO:0000256" key="1">
    <source>
        <dbReference type="ARBA" id="ARBA00005525"/>
    </source>
</evidence>
<dbReference type="RefSeq" id="WP_249675243.1">
    <property type="nucleotide sequence ID" value="NZ_JAMCOF010000002.1"/>
</dbReference>
<dbReference type="SUPFAM" id="SSF51735">
    <property type="entry name" value="NAD(P)-binding Rossmann-fold domains"/>
    <property type="match status" value="1"/>
</dbReference>
<dbReference type="Proteomes" id="UP001523003">
    <property type="component" value="Unassembled WGS sequence"/>
</dbReference>
<sequence>MRIGFLGTGKISAAMVDGLMASAFDVQSIIISPRNAQRAEHLARVYKKVTIAENNQKLLDVSDCVFLCLPNQIAEEVLCSLSFRSDQLVVSVLAMAPTVEIEGWINHKVYRAVPLPFIAECKNITPIYPDHPFLCTMFNALGGALILDEEDQFNLFMTAGSLMGVYFNFIETAHQWLVNKGLDPIYSRNFLSVMFGNLSNEMCKETKASHSTAVNFSSFEREFSTKGGTNEFLSDCFSHQGGQRALTMALEKTLQKIKVYPQTE</sequence>
<dbReference type="PANTHER" id="PTHR11645:SF13">
    <property type="entry name" value="PYRROLINE-5-CARBOXYLATE REDUCTASE CATALYTIC N-TERMINAL DOMAIN-CONTAINING PROTEIN"/>
    <property type="match status" value="1"/>
</dbReference>
<dbReference type="InterPro" id="IPR028939">
    <property type="entry name" value="P5C_Rdtase_cat_N"/>
</dbReference>
<dbReference type="InterPro" id="IPR000304">
    <property type="entry name" value="Pyrroline-COOH_reductase"/>
</dbReference>
<comment type="similarity">
    <text evidence="1">Belongs to the pyrroline-5-carboxylate reductase family.</text>
</comment>
<dbReference type="PIRSF" id="PIRSF000193">
    <property type="entry name" value="Pyrrol-5-carb_rd"/>
    <property type="match status" value="1"/>
</dbReference>
<feature type="domain" description="Pyrroline-5-carboxylate reductase catalytic N-terminal" evidence="2">
    <location>
        <begin position="2"/>
        <end position="94"/>
    </location>
</feature>
<reference evidence="3 4" key="1">
    <citation type="submission" date="2022-05" db="EMBL/GenBank/DDBJ databases">
        <title>Description of the Bartonella bilalgolemii sp. nov. Isolated from Apodemus uralensis (Pallas 1811).</title>
        <authorList>
            <person name="Zgheib R."/>
            <person name="Celebi B."/>
        </authorList>
    </citation>
    <scope>NUCLEOTIDE SEQUENCE [LARGE SCALE GENOMIC DNA]</scope>
    <source>
        <strain evidence="3 4">G70</strain>
    </source>
</reference>